<keyword evidence="2" id="KW-1185">Reference proteome</keyword>
<accession>A0ACB5SY98</accession>
<protein>
    <submittedName>
        <fullName evidence="1">Unnamed protein product</fullName>
    </submittedName>
</protein>
<evidence type="ECO:0000313" key="1">
    <source>
        <dbReference type="EMBL" id="GME76651.1"/>
    </source>
</evidence>
<reference evidence="1" key="1">
    <citation type="submission" date="2023-04" db="EMBL/GenBank/DDBJ databases">
        <title>Ambrosiozyma monospora NBRC 10751.</title>
        <authorList>
            <person name="Ichikawa N."/>
            <person name="Sato H."/>
            <person name="Tonouchi N."/>
        </authorList>
    </citation>
    <scope>NUCLEOTIDE SEQUENCE</scope>
    <source>
        <strain evidence="1">NBRC 10751</strain>
    </source>
</reference>
<sequence length="509" mass="56998">MAGKVMRSIKNVANGYSSVQIMVRDATCNDPTGPSTAQMADVANHTYDNGEFLEVMDIIDRRLNDKGKNWRHVAKSLTLLDYLVRYGSDEVVLWAKANLYIIKTLREFQAEDATGRDQGTIIRVKAKELTSLLKDDERLRQERDVARQRMADRRRNRREGRPQVEEPEYDTDLQKALDESRQTAEEEERRRMQKSDDDSLERAIQLSLEEEELRKKNQNLLDLDDDTPVQPPQVLGFYGQQQQQDQGQIIGYDMFGNPVYANQAMATGYLSNAYNDLAQQQAAQQQAQAQQLAAQQAQQQQQLAAQQQQAALQQQYYLQQQQLYQQQVAAAQQQALLQQQQQLQQQQVPLKTGSNNPFAMNAQATQQPAQIAQPQQPPQQQQQVPPPTQQEPLKQTPTGIQKMNERYSELNQLLATGTGIDTFGNTGETRLPAQHTKTGTFINSQGTGYRQESNSNQANPFLGTQYTGIPSTGIVPAYTGYGFGNQPPAAGASAPNGQGQKVGASLIDL</sequence>
<organism evidence="1 2">
    <name type="scientific">Ambrosiozyma monospora</name>
    <name type="common">Yeast</name>
    <name type="synonym">Endomycopsis monosporus</name>
    <dbReference type="NCBI Taxonomy" id="43982"/>
    <lineage>
        <taxon>Eukaryota</taxon>
        <taxon>Fungi</taxon>
        <taxon>Dikarya</taxon>
        <taxon>Ascomycota</taxon>
        <taxon>Saccharomycotina</taxon>
        <taxon>Pichiomycetes</taxon>
        <taxon>Pichiales</taxon>
        <taxon>Pichiaceae</taxon>
        <taxon>Ambrosiozyma</taxon>
    </lineage>
</organism>
<dbReference type="EMBL" id="BSXS01001597">
    <property type="protein sequence ID" value="GME76651.1"/>
    <property type="molecule type" value="Genomic_DNA"/>
</dbReference>
<gene>
    <name evidence="1" type="ORF">Amon02_000270300</name>
</gene>
<proteinExistence type="predicted"/>
<dbReference type="Proteomes" id="UP001165064">
    <property type="component" value="Unassembled WGS sequence"/>
</dbReference>
<evidence type="ECO:0000313" key="2">
    <source>
        <dbReference type="Proteomes" id="UP001165064"/>
    </source>
</evidence>
<comment type="caution">
    <text evidence="1">The sequence shown here is derived from an EMBL/GenBank/DDBJ whole genome shotgun (WGS) entry which is preliminary data.</text>
</comment>
<name>A0ACB5SY98_AMBMO</name>